<evidence type="ECO:0000313" key="10">
    <source>
        <dbReference type="EMBL" id="OIW17514.1"/>
    </source>
</evidence>
<dbReference type="EMBL" id="CM007362">
    <property type="protein sequence ID" value="OIW17514.1"/>
    <property type="molecule type" value="Genomic_DNA"/>
</dbReference>
<dbReference type="STRING" id="3871.A0A4P1RSQ4"/>
<keyword evidence="11" id="KW-1185">Reference proteome</keyword>
<dbReference type="Proteomes" id="UP000188354">
    <property type="component" value="Chromosome LG02"/>
</dbReference>
<dbReference type="PANTHER" id="PTHR31375">
    <property type="match status" value="1"/>
</dbReference>
<keyword evidence="6 9" id="KW-0326">Glycosidase</keyword>
<evidence type="ECO:0000313" key="11">
    <source>
        <dbReference type="Proteomes" id="UP000188354"/>
    </source>
</evidence>
<feature type="active site" evidence="8">
    <location>
        <position position="56"/>
    </location>
</feature>
<evidence type="ECO:0000256" key="1">
    <source>
        <dbReference type="ARBA" id="ARBA00004191"/>
    </source>
</evidence>
<evidence type="ECO:0000256" key="9">
    <source>
        <dbReference type="RuleBase" id="RU361169"/>
    </source>
</evidence>
<keyword evidence="5 9" id="KW-0378">Hydrolase</keyword>
<keyword evidence="7" id="KW-0961">Cell wall biogenesis/degradation</keyword>
<protein>
    <recommendedName>
        <fullName evidence="12">Polygalacturonase</fullName>
    </recommendedName>
</protein>
<dbReference type="InterPro" id="IPR000408">
    <property type="entry name" value="Reg_chr_condens"/>
</dbReference>
<dbReference type="Gene3D" id="2.160.20.10">
    <property type="entry name" value="Single-stranded right-handed beta-helix, Pectin lyase-like"/>
    <property type="match status" value="1"/>
</dbReference>
<proteinExistence type="inferred from homology"/>
<gene>
    <name evidence="10" type="ORF">TanjilG_22626</name>
</gene>
<keyword evidence="4" id="KW-0964">Secreted</keyword>
<dbReference type="PROSITE" id="PS00502">
    <property type="entry name" value="POLYGALACTURONASE"/>
    <property type="match status" value="1"/>
</dbReference>
<dbReference type="Pfam" id="PF00295">
    <property type="entry name" value="Glyco_hydro_28"/>
    <property type="match status" value="1"/>
</dbReference>
<evidence type="ECO:0000256" key="5">
    <source>
        <dbReference type="ARBA" id="ARBA00022801"/>
    </source>
</evidence>
<evidence type="ECO:0000256" key="7">
    <source>
        <dbReference type="ARBA" id="ARBA00023316"/>
    </source>
</evidence>
<keyword evidence="3" id="KW-0134">Cell wall</keyword>
<dbReference type="AlphaFoldDB" id="A0A4P1RSQ4"/>
<comment type="subcellular location">
    <subcellularLocation>
        <location evidence="1">Secreted</location>
        <location evidence="1">Cell wall</location>
    </subcellularLocation>
</comment>
<evidence type="ECO:0000256" key="2">
    <source>
        <dbReference type="ARBA" id="ARBA00008834"/>
    </source>
</evidence>
<evidence type="ECO:0000256" key="3">
    <source>
        <dbReference type="ARBA" id="ARBA00022512"/>
    </source>
</evidence>
<accession>A0A4P1RSQ4</accession>
<organism evidence="10 11">
    <name type="scientific">Lupinus angustifolius</name>
    <name type="common">Narrow-leaved blue lupine</name>
    <dbReference type="NCBI Taxonomy" id="3871"/>
    <lineage>
        <taxon>Eukaryota</taxon>
        <taxon>Viridiplantae</taxon>
        <taxon>Streptophyta</taxon>
        <taxon>Embryophyta</taxon>
        <taxon>Tracheophyta</taxon>
        <taxon>Spermatophyta</taxon>
        <taxon>Magnoliopsida</taxon>
        <taxon>eudicotyledons</taxon>
        <taxon>Gunneridae</taxon>
        <taxon>Pentapetalae</taxon>
        <taxon>rosids</taxon>
        <taxon>fabids</taxon>
        <taxon>Fabales</taxon>
        <taxon>Fabaceae</taxon>
        <taxon>Papilionoideae</taxon>
        <taxon>50 kb inversion clade</taxon>
        <taxon>genistoids sensu lato</taxon>
        <taxon>core genistoids</taxon>
        <taxon>Genisteae</taxon>
        <taxon>Lupinus</taxon>
    </lineage>
</organism>
<dbReference type="InterPro" id="IPR000743">
    <property type="entry name" value="Glyco_hydro_28"/>
</dbReference>
<dbReference type="PROSITE" id="PS00626">
    <property type="entry name" value="RCC1_2"/>
    <property type="match status" value="1"/>
</dbReference>
<dbReference type="InterPro" id="IPR011050">
    <property type="entry name" value="Pectin_lyase_fold/virulence"/>
</dbReference>
<dbReference type="SUPFAM" id="SSF51126">
    <property type="entry name" value="Pectin lyase-like"/>
    <property type="match status" value="1"/>
</dbReference>
<dbReference type="InterPro" id="IPR012334">
    <property type="entry name" value="Pectin_lyas_fold"/>
</dbReference>
<comment type="similarity">
    <text evidence="2 9">Belongs to the glycosyl hydrolase 28 family.</text>
</comment>
<evidence type="ECO:0000256" key="6">
    <source>
        <dbReference type="ARBA" id="ARBA00023295"/>
    </source>
</evidence>
<name>A0A4P1RSQ4_LUPAN</name>
<evidence type="ECO:0008006" key="12">
    <source>
        <dbReference type="Google" id="ProtNLM"/>
    </source>
</evidence>
<dbReference type="GO" id="GO:0005975">
    <property type="term" value="P:carbohydrate metabolic process"/>
    <property type="evidence" value="ECO:0007669"/>
    <property type="project" value="InterPro"/>
</dbReference>
<dbReference type="GO" id="GO:0004650">
    <property type="term" value="F:polygalacturonase activity"/>
    <property type="evidence" value="ECO:0007669"/>
    <property type="project" value="InterPro"/>
</dbReference>
<sequence length="218" mass="22772">MTTAKDQNKNTDGIDISGSNGIVIDKCTIATGDDCIAIGNGLSNINITNMACGPGHGISIGSLGRNGAYATVENVHVSDCNISGATNGVRIKTWQGGSGYVRNVTFQKITITNTKNPIIINQDYQDIIMNEFAKKESGGLEISGVTYRHVKGTSASKVAITLDCNSSKGCHDIIMDDINLTSGSSSSITTASCTNAKGKATSVSPEVSCLENQKPSLY</sequence>
<dbReference type="SMART" id="SM00710">
    <property type="entry name" value="PbH1"/>
    <property type="match status" value="4"/>
</dbReference>
<dbReference type="GO" id="GO:0071555">
    <property type="term" value="P:cell wall organization"/>
    <property type="evidence" value="ECO:0007669"/>
    <property type="project" value="UniProtKB-KW"/>
</dbReference>
<evidence type="ECO:0000256" key="8">
    <source>
        <dbReference type="PROSITE-ProRule" id="PRU10052"/>
    </source>
</evidence>
<dbReference type="InterPro" id="IPR006626">
    <property type="entry name" value="PbH1"/>
</dbReference>
<evidence type="ECO:0000256" key="4">
    <source>
        <dbReference type="ARBA" id="ARBA00022525"/>
    </source>
</evidence>
<reference evidence="10 11" key="1">
    <citation type="journal article" date="2017" name="Plant Biotechnol. J.">
        <title>A comprehensive draft genome sequence for lupin (Lupinus angustifolius), an emerging health food: insights into plant-microbe interactions and legume evolution.</title>
        <authorList>
            <person name="Hane J.K."/>
            <person name="Ming Y."/>
            <person name="Kamphuis L.G."/>
            <person name="Nelson M.N."/>
            <person name="Garg G."/>
            <person name="Atkins C.A."/>
            <person name="Bayer P.E."/>
            <person name="Bravo A."/>
            <person name="Bringans S."/>
            <person name="Cannon S."/>
            <person name="Edwards D."/>
            <person name="Foley R."/>
            <person name="Gao L.L."/>
            <person name="Harrison M.J."/>
            <person name="Huang W."/>
            <person name="Hurgobin B."/>
            <person name="Li S."/>
            <person name="Liu C.W."/>
            <person name="McGrath A."/>
            <person name="Morahan G."/>
            <person name="Murray J."/>
            <person name="Weller J."/>
            <person name="Jian J."/>
            <person name="Singh K.B."/>
        </authorList>
    </citation>
    <scope>NUCLEOTIDE SEQUENCE [LARGE SCALE GENOMIC DNA]</scope>
    <source>
        <strain evidence="11">cv. Tanjil</strain>
        <tissue evidence="10">Whole plant</tissue>
    </source>
</reference>
<dbReference type="Gramene" id="OIW17514">
    <property type="protein sequence ID" value="OIW17514"/>
    <property type="gene ID" value="TanjilG_22626"/>
</dbReference>